<dbReference type="AlphaFoldDB" id="A0A6J5WXN8"/>
<accession>A0A6J5WXN8</accession>
<dbReference type="OrthoDB" id="8062037at2759"/>
<sequence length="119" mass="13273">MKKWSVLFVKTALRRRIRSGAYPVAITTIRTALCPGWAFEIHARFAGMSCPRMILIMKGASVKGLQVVSQAIQRSGLSNLCEMFIYTLGLLSVKIVNRRFSGSLISNDEMKLVLVLNIL</sequence>
<dbReference type="EMBL" id="CAEKKB010000003">
    <property type="protein sequence ID" value="CAB4305133.1"/>
    <property type="molecule type" value="Genomic_DNA"/>
</dbReference>
<keyword evidence="2" id="KW-1185">Reference proteome</keyword>
<reference evidence="2" key="1">
    <citation type="journal article" date="2020" name="Genome Biol.">
        <title>Gamete binning: chromosome-level and haplotype-resolved genome assembly enabled by high-throughput single-cell sequencing of gamete genomes.</title>
        <authorList>
            <person name="Campoy J.A."/>
            <person name="Sun H."/>
            <person name="Goel M."/>
            <person name="Jiao W.-B."/>
            <person name="Folz-Donahue K."/>
            <person name="Wang N."/>
            <person name="Rubio M."/>
            <person name="Liu C."/>
            <person name="Kukat C."/>
            <person name="Ruiz D."/>
            <person name="Huettel B."/>
            <person name="Schneeberger K."/>
        </authorList>
    </citation>
    <scope>NUCLEOTIDE SEQUENCE [LARGE SCALE GENOMIC DNA]</scope>
    <source>
        <strain evidence="2">cv. Rojo Pasion</strain>
    </source>
</reference>
<name>A0A6J5WXN8_PRUAR</name>
<evidence type="ECO:0000313" key="1">
    <source>
        <dbReference type="EMBL" id="CAB4305133.1"/>
    </source>
</evidence>
<gene>
    <name evidence="1" type="ORF">ORAREDHAP_LOCUS23008</name>
</gene>
<proteinExistence type="predicted"/>
<evidence type="ECO:0000313" key="2">
    <source>
        <dbReference type="Proteomes" id="UP000507245"/>
    </source>
</evidence>
<protein>
    <submittedName>
        <fullName evidence="1">Uncharacterized protein</fullName>
    </submittedName>
</protein>
<organism evidence="1 2">
    <name type="scientific">Prunus armeniaca</name>
    <name type="common">Apricot</name>
    <name type="synonym">Armeniaca vulgaris</name>
    <dbReference type="NCBI Taxonomy" id="36596"/>
    <lineage>
        <taxon>Eukaryota</taxon>
        <taxon>Viridiplantae</taxon>
        <taxon>Streptophyta</taxon>
        <taxon>Embryophyta</taxon>
        <taxon>Tracheophyta</taxon>
        <taxon>Spermatophyta</taxon>
        <taxon>Magnoliopsida</taxon>
        <taxon>eudicotyledons</taxon>
        <taxon>Gunneridae</taxon>
        <taxon>Pentapetalae</taxon>
        <taxon>rosids</taxon>
        <taxon>fabids</taxon>
        <taxon>Rosales</taxon>
        <taxon>Rosaceae</taxon>
        <taxon>Amygdaloideae</taxon>
        <taxon>Amygdaleae</taxon>
        <taxon>Prunus</taxon>
    </lineage>
</organism>
<dbReference type="Proteomes" id="UP000507245">
    <property type="component" value="Unassembled WGS sequence"/>
</dbReference>